<name>A0ABW3ZHP1_9RHOB</name>
<dbReference type="NCBIfam" id="NF045989">
    <property type="entry name" value="TransRegFnrLRhodb"/>
    <property type="match status" value="1"/>
</dbReference>
<keyword evidence="6" id="KW-1185">Reference proteome</keyword>
<dbReference type="SUPFAM" id="SSF51206">
    <property type="entry name" value="cAMP-binding domain-like"/>
    <property type="match status" value="1"/>
</dbReference>
<dbReference type="InterPro" id="IPR018490">
    <property type="entry name" value="cNMP-bd_dom_sf"/>
</dbReference>
<dbReference type="SMART" id="SM00100">
    <property type="entry name" value="cNMP"/>
    <property type="match status" value="1"/>
</dbReference>
<comment type="caution">
    <text evidence="5">The sequence shown here is derived from an EMBL/GenBank/DDBJ whole genome shotgun (WGS) entry which is preliminary data.</text>
</comment>
<dbReference type="Pfam" id="PF13545">
    <property type="entry name" value="HTH_Crp_2"/>
    <property type="match status" value="1"/>
</dbReference>
<dbReference type="Gene3D" id="1.10.10.10">
    <property type="entry name" value="Winged helix-like DNA-binding domain superfamily/Winged helix DNA-binding domain"/>
    <property type="match status" value="1"/>
</dbReference>
<dbReference type="EMBL" id="JBHTMU010000013">
    <property type="protein sequence ID" value="MFD1342568.1"/>
    <property type="molecule type" value="Genomic_DNA"/>
</dbReference>
<dbReference type="PRINTS" id="PR00034">
    <property type="entry name" value="HTHCRP"/>
</dbReference>
<dbReference type="PANTHER" id="PTHR24567:SF75">
    <property type="entry name" value="FUMARATE AND NITRATE REDUCTION REGULATORY PROTEIN"/>
    <property type="match status" value="1"/>
</dbReference>
<dbReference type="PANTHER" id="PTHR24567">
    <property type="entry name" value="CRP FAMILY TRANSCRIPTIONAL REGULATORY PROTEIN"/>
    <property type="match status" value="1"/>
</dbReference>
<dbReference type="CDD" id="cd00038">
    <property type="entry name" value="CAP_ED"/>
    <property type="match status" value="1"/>
</dbReference>
<accession>A0ABW3ZHP1</accession>
<evidence type="ECO:0000313" key="6">
    <source>
        <dbReference type="Proteomes" id="UP001597135"/>
    </source>
</evidence>
<keyword evidence="3" id="KW-0804">Transcription</keyword>
<dbReference type="InterPro" id="IPR036388">
    <property type="entry name" value="WH-like_DNA-bd_sf"/>
</dbReference>
<evidence type="ECO:0000256" key="1">
    <source>
        <dbReference type="ARBA" id="ARBA00023015"/>
    </source>
</evidence>
<proteinExistence type="predicted"/>
<keyword evidence="2" id="KW-0238">DNA-binding</keyword>
<dbReference type="InterPro" id="IPR000595">
    <property type="entry name" value="cNMP-bd_dom"/>
</dbReference>
<keyword evidence="1" id="KW-0805">Transcription regulation</keyword>
<organism evidence="5 6">
    <name type="scientific">Litorisediminicola beolgyonensis</name>
    <dbReference type="NCBI Taxonomy" id="1173614"/>
    <lineage>
        <taxon>Bacteria</taxon>
        <taxon>Pseudomonadati</taxon>
        <taxon>Pseudomonadota</taxon>
        <taxon>Alphaproteobacteria</taxon>
        <taxon>Rhodobacterales</taxon>
        <taxon>Paracoccaceae</taxon>
        <taxon>Litorisediminicola</taxon>
    </lineage>
</organism>
<feature type="domain" description="HTH crp-type" evidence="4">
    <location>
        <begin position="151"/>
        <end position="230"/>
    </location>
</feature>
<dbReference type="Proteomes" id="UP001597135">
    <property type="component" value="Unassembled WGS sequence"/>
</dbReference>
<reference evidence="6" key="1">
    <citation type="journal article" date="2019" name="Int. J. Syst. Evol. Microbiol.">
        <title>The Global Catalogue of Microorganisms (GCM) 10K type strain sequencing project: providing services to taxonomists for standard genome sequencing and annotation.</title>
        <authorList>
            <consortium name="The Broad Institute Genomics Platform"/>
            <consortium name="The Broad Institute Genome Sequencing Center for Infectious Disease"/>
            <person name="Wu L."/>
            <person name="Ma J."/>
        </authorList>
    </citation>
    <scope>NUCLEOTIDE SEQUENCE [LARGE SCALE GENOMIC DNA]</scope>
    <source>
        <strain evidence="6">CCUG 62953</strain>
    </source>
</reference>
<dbReference type="Gene3D" id="2.60.120.10">
    <property type="entry name" value="Jelly Rolls"/>
    <property type="match status" value="1"/>
</dbReference>
<evidence type="ECO:0000256" key="3">
    <source>
        <dbReference type="ARBA" id="ARBA00023163"/>
    </source>
</evidence>
<sequence length="246" mass="26471">MIKSPTLLSCGDCPIRHNAVCATCDAAELAMLEKVKSYRTVAAGALLAEAGQPLTHLSSIVSGCATMSRTLEDGRRQTVGILLPSDFIGRPGRATSVFDIETLSEVTICRFERQTFETLVASTPHIATRLLSMTLDELDAARDWAVVLGRLTAREKVAAFLVSLARRQAVSSGKMVPQGATVLHLPLSREAMADHLGLTIETTSRQMTALRRDGLIETPSNREIRIPDFEALALEAADDDDGGLIA</sequence>
<dbReference type="InterPro" id="IPR014710">
    <property type="entry name" value="RmlC-like_jellyroll"/>
</dbReference>
<dbReference type="CDD" id="cd00092">
    <property type="entry name" value="HTH_CRP"/>
    <property type="match status" value="1"/>
</dbReference>
<evidence type="ECO:0000256" key="2">
    <source>
        <dbReference type="ARBA" id="ARBA00023125"/>
    </source>
</evidence>
<dbReference type="InterPro" id="IPR036390">
    <property type="entry name" value="WH_DNA-bd_sf"/>
</dbReference>
<protein>
    <submittedName>
        <fullName evidence="5">Transcriptional regulator FnrL</fullName>
    </submittedName>
</protein>
<dbReference type="SMART" id="SM00419">
    <property type="entry name" value="HTH_CRP"/>
    <property type="match status" value="1"/>
</dbReference>
<dbReference type="InterPro" id="IPR050397">
    <property type="entry name" value="Env_Response_Regulators"/>
</dbReference>
<dbReference type="PROSITE" id="PS51063">
    <property type="entry name" value="HTH_CRP_2"/>
    <property type="match status" value="1"/>
</dbReference>
<evidence type="ECO:0000259" key="4">
    <source>
        <dbReference type="PROSITE" id="PS51063"/>
    </source>
</evidence>
<dbReference type="Pfam" id="PF00027">
    <property type="entry name" value="cNMP_binding"/>
    <property type="match status" value="1"/>
</dbReference>
<dbReference type="SUPFAM" id="SSF46785">
    <property type="entry name" value="Winged helix' DNA-binding domain"/>
    <property type="match status" value="1"/>
</dbReference>
<dbReference type="RefSeq" id="WP_386802753.1">
    <property type="nucleotide sequence ID" value="NZ_JBHTMU010000013.1"/>
</dbReference>
<evidence type="ECO:0000313" key="5">
    <source>
        <dbReference type="EMBL" id="MFD1342568.1"/>
    </source>
</evidence>
<gene>
    <name evidence="5" type="primary">fnrL</name>
    <name evidence="5" type="ORF">ACFQ4E_09075</name>
</gene>
<dbReference type="InterPro" id="IPR012318">
    <property type="entry name" value="HTH_CRP"/>
</dbReference>